<name>X0ZB31_9ZZZZ</name>
<dbReference type="InterPro" id="IPR001130">
    <property type="entry name" value="TatD-like"/>
</dbReference>
<gene>
    <name evidence="2" type="ORF">S01H4_04800</name>
</gene>
<dbReference type="GO" id="GO:0016788">
    <property type="term" value="F:hydrolase activity, acting on ester bonds"/>
    <property type="evidence" value="ECO:0007669"/>
    <property type="project" value="InterPro"/>
</dbReference>
<sequence length="278" mass="32021">MLIDTHAHLDFSQFDIDRDEVIRRSSTEDIIIIHSGLGVLGIKKAVELTRKYNNIYATLGLHPASCKLDFCKHKHLNNNSYDILRLHPGKIFDNLVNETINEIRKNKNNEKVIGIGEVGLDYHWVKEKELRKIQHKSFEKFIQLSNEIKLPLLVHSRNAEKDCIKILKEHNKRAILHCFSGTIELALQAISFGCLISITTTFMKSPYRQKMVSELPLEKIVLETDAPYLSPFPNRRNEPINIKLTAQKIAEIKDIDFETVADITTKNVENFFNACFLI</sequence>
<dbReference type="AlphaFoldDB" id="X0ZB31"/>
<accession>X0ZB31</accession>
<organism evidence="2">
    <name type="scientific">marine sediment metagenome</name>
    <dbReference type="NCBI Taxonomy" id="412755"/>
    <lineage>
        <taxon>unclassified sequences</taxon>
        <taxon>metagenomes</taxon>
        <taxon>ecological metagenomes</taxon>
    </lineage>
</organism>
<dbReference type="Pfam" id="PF01026">
    <property type="entry name" value="TatD_DNase"/>
    <property type="match status" value="1"/>
</dbReference>
<dbReference type="CDD" id="cd01310">
    <property type="entry name" value="TatD_DNAse"/>
    <property type="match status" value="1"/>
</dbReference>
<dbReference type="PANTHER" id="PTHR46124:SF2">
    <property type="entry name" value="D-AMINOACYL-TRNA DEACYLASE"/>
    <property type="match status" value="1"/>
</dbReference>
<dbReference type="PIRSF" id="PIRSF005902">
    <property type="entry name" value="DNase_TatD"/>
    <property type="match status" value="1"/>
</dbReference>
<dbReference type="Gene3D" id="3.20.20.140">
    <property type="entry name" value="Metal-dependent hydrolases"/>
    <property type="match status" value="1"/>
</dbReference>
<reference evidence="2" key="1">
    <citation type="journal article" date="2014" name="Front. Microbiol.">
        <title>High frequency of phylogenetically diverse reductive dehalogenase-homologous genes in deep subseafloor sedimentary metagenomes.</title>
        <authorList>
            <person name="Kawai M."/>
            <person name="Futagami T."/>
            <person name="Toyoda A."/>
            <person name="Takaki Y."/>
            <person name="Nishi S."/>
            <person name="Hori S."/>
            <person name="Arai W."/>
            <person name="Tsubouchi T."/>
            <person name="Morono Y."/>
            <person name="Uchiyama I."/>
            <person name="Ito T."/>
            <person name="Fujiyama A."/>
            <person name="Inagaki F."/>
            <person name="Takami H."/>
        </authorList>
    </citation>
    <scope>NUCLEOTIDE SEQUENCE</scope>
    <source>
        <strain evidence="2">Expedition CK06-06</strain>
    </source>
</reference>
<dbReference type="EMBL" id="BART01001322">
    <property type="protein sequence ID" value="GAG66745.1"/>
    <property type="molecule type" value="Genomic_DNA"/>
</dbReference>
<protein>
    <submittedName>
        <fullName evidence="2">Uncharacterized protein</fullName>
    </submittedName>
</protein>
<dbReference type="PANTHER" id="PTHR46124">
    <property type="entry name" value="D-AMINOACYL-TRNA DEACYLASE"/>
    <property type="match status" value="1"/>
</dbReference>
<dbReference type="PROSITE" id="PS01137">
    <property type="entry name" value="TATD_1"/>
    <property type="match status" value="1"/>
</dbReference>
<proteinExistence type="predicted"/>
<dbReference type="InterPro" id="IPR032466">
    <property type="entry name" value="Metal_Hydrolase"/>
</dbReference>
<dbReference type="SUPFAM" id="SSF51556">
    <property type="entry name" value="Metallo-dependent hydrolases"/>
    <property type="match status" value="1"/>
</dbReference>
<dbReference type="InterPro" id="IPR018228">
    <property type="entry name" value="DNase_TatD-rel_CS"/>
</dbReference>
<evidence type="ECO:0000256" key="1">
    <source>
        <dbReference type="ARBA" id="ARBA00022801"/>
    </source>
</evidence>
<comment type="caution">
    <text evidence="2">The sequence shown here is derived from an EMBL/GenBank/DDBJ whole genome shotgun (WGS) entry which is preliminary data.</text>
</comment>
<keyword evidence="1" id="KW-0378">Hydrolase</keyword>
<evidence type="ECO:0000313" key="2">
    <source>
        <dbReference type="EMBL" id="GAG66745.1"/>
    </source>
</evidence>